<evidence type="ECO:0000313" key="2">
    <source>
        <dbReference type="Proteomes" id="UP000807504"/>
    </source>
</evidence>
<dbReference type="EMBL" id="JABXBU010000015">
    <property type="protein sequence ID" value="KAF8787801.1"/>
    <property type="molecule type" value="Genomic_DNA"/>
</dbReference>
<reference evidence="1" key="2">
    <citation type="submission" date="2020-06" db="EMBL/GenBank/DDBJ databases">
        <authorList>
            <person name="Sheffer M."/>
        </authorList>
    </citation>
    <scope>NUCLEOTIDE SEQUENCE</scope>
</reference>
<organism evidence="1 2">
    <name type="scientific">Argiope bruennichi</name>
    <name type="common">Wasp spider</name>
    <name type="synonym">Aranea bruennichi</name>
    <dbReference type="NCBI Taxonomy" id="94029"/>
    <lineage>
        <taxon>Eukaryota</taxon>
        <taxon>Metazoa</taxon>
        <taxon>Ecdysozoa</taxon>
        <taxon>Arthropoda</taxon>
        <taxon>Chelicerata</taxon>
        <taxon>Arachnida</taxon>
        <taxon>Araneae</taxon>
        <taxon>Araneomorphae</taxon>
        <taxon>Entelegynae</taxon>
        <taxon>Araneoidea</taxon>
        <taxon>Araneidae</taxon>
        <taxon>Argiope</taxon>
    </lineage>
</organism>
<keyword evidence="2" id="KW-1185">Reference proteome</keyword>
<reference evidence="1" key="1">
    <citation type="journal article" date="2020" name="bioRxiv">
        <title>Chromosome-level reference genome of the European wasp spider Argiope bruennichi: a resource for studies on range expansion and evolutionary adaptation.</title>
        <authorList>
            <person name="Sheffer M.M."/>
            <person name="Hoppe A."/>
            <person name="Krehenwinkel H."/>
            <person name="Uhl G."/>
            <person name="Kuss A.W."/>
            <person name="Jensen L."/>
            <person name="Jensen C."/>
            <person name="Gillespie R.G."/>
            <person name="Hoff K.J."/>
            <person name="Prost S."/>
        </authorList>
    </citation>
    <scope>NUCLEOTIDE SEQUENCE</scope>
</reference>
<dbReference type="Proteomes" id="UP000807504">
    <property type="component" value="Unassembled WGS sequence"/>
</dbReference>
<sequence>MLCLSVQSLSNLSGAHVAYLMWTRHDVTKGGSSEKLFKKLIDAVLADVQSLPVPEQSKSVVSMQAKPAGMHLLYFMKFLLSKTQLEHSPKWLTGEMLFNCLVLNGDGLINHSKTIEKLIDSGLLDNVTAFRLACTNFQEMEIVKLWPSVRQYFFEKMLLESQDTSHTGKSPYSPRTLLCYNRFYADLETVLNIRNSRDRYVIEPSEVLFWIRGCMSIENNREDASSFMEFILGDDELHWTDAVGCGNVACMDYFKRCLNVRYGGEEIIEYIFKHPVVDCRLQCFISEFSSLSSEKKSFVFRKHTQKMISHFLQWPLSLTFAENAEEIWNFISEDLKEHFLQKIFETLFPHFRFFYRFFIDGFSLFIPMAGEQLGLRVSETLPAIYMFEHLEHIWIAVWKISSISLRTLFLNMYVFYKLVGSSKSRKFRENFEDSDVKEKLLSLFLPNGERVLELFKRENTKESLRNLIAMHMPEDLKYLEKRCISFLGTRSEDFMYRPRFKPNRNKPNESSCIHGNSINMDFIEKIREFMFSSRTVDKSNIHH</sequence>
<proteinExistence type="predicted"/>
<evidence type="ECO:0000313" key="1">
    <source>
        <dbReference type="EMBL" id="KAF8787801.1"/>
    </source>
</evidence>
<protein>
    <submittedName>
        <fullName evidence="1">Uncharacterized protein</fullName>
    </submittedName>
</protein>
<accession>A0A8T0FAA7</accession>
<name>A0A8T0FAA7_ARGBR</name>
<gene>
    <name evidence="1" type="ORF">HNY73_009363</name>
</gene>
<comment type="caution">
    <text evidence="1">The sequence shown here is derived from an EMBL/GenBank/DDBJ whole genome shotgun (WGS) entry which is preliminary data.</text>
</comment>
<dbReference type="AlphaFoldDB" id="A0A8T0FAA7"/>